<feature type="region of interest" description="Disordered" evidence="1">
    <location>
        <begin position="1"/>
        <end position="27"/>
    </location>
</feature>
<keyword evidence="3" id="KW-1185">Reference proteome</keyword>
<dbReference type="AlphaFoldDB" id="A0A9N9DX15"/>
<sequence length="68" mass="7621">QGSERPNNTTNSEPSEHTQKKRQQGELMVGLKRNDFVIWNSGKLKFAGKELLPYPNLEQPSLKIAAIG</sequence>
<dbReference type="EMBL" id="CAJVPJ010004395">
    <property type="protein sequence ID" value="CAG8651586.1"/>
    <property type="molecule type" value="Genomic_DNA"/>
</dbReference>
<reference evidence="2" key="1">
    <citation type="submission" date="2021-06" db="EMBL/GenBank/DDBJ databases">
        <authorList>
            <person name="Kallberg Y."/>
            <person name="Tangrot J."/>
            <person name="Rosling A."/>
        </authorList>
    </citation>
    <scope>NUCLEOTIDE SEQUENCE</scope>
    <source>
        <strain evidence="2">IA702</strain>
    </source>
</reference>
<accession>A0A9N9DX15</accession>
<gene>
    <name evidence="2" type="ORF">POCULU_LOCUS9978</name>
</gene>
<dbReference type="Proteomes" id="UP000789572">
    <property type="component" value="Unassembled WGS sequence"/>
</dbReference>
<feature type="compositionally biased region" description="Polar residues" evidence="1">
    <location>
        <begin position="1"/>
        <end position="13"/>
    </location>
</feature>
<organism evidence="2 3">
    <name type="scientific">Paraglomus occultum</name>
    <dbReference type="NCBI Taxonomy" id="144539"/>
    <lineage>
        <taxon>Eukaryota</taxon>
        <taxon>Fungi</taxon>
        <taxon>Fungi incertae sedis</taxon>
        <taxon>Mucoromycota</taxon>
        <taxon>Glomeromycotina</taxon>
        <taxon>Glomeromycetes</taxon>
        <taxon>Paraglomerales</taxon>
        <taxon>Paraglomeraceae</taxon>
        <taxon>Paraglomus</taxon>
    </lineage>
</organism>
<name>A0A9N9DX15_9GLOM</name>
<feature type="non-terminal residue" evidence="2">
    <location>
        <position position="1"/>
    </location>
</feature>
<proteinExistence type="predicted"/>
<protein>
    <submittedName>
        <fullName evidence="2">10250_t:CDS:1</fullName>
    </submittedName>
</protein>
<evidence type="ECO:0000313" key="2">
    <source>
        <dbReference type="EMBL" id="CAG8651586.1"/>
    </source>
</evidence>
<evidence type="ECO:0000313" key="3">
    <source>
        <dbReference type="Proteomes" id="UP000789572"/>
    </source>
</evidence>
<evidence type="ECO:0000256" key="1">
    <source>
        <dbReference type="SAM" id="MobiDB-lite"/>
    </source>
</evidence>
<comment type="caution">
    <text evidence="2">The sequence shown here is derived from an EMBL/GenBank/DDBJ whole genome shotgun (WGS) entry which is preliminary data.</text>
</comment>